<dbReference type="InterPro" id="IPR006222">
    <property type="entry name" value="GCVT_N"/>
</dbReference>
<dbReference type="PATRIC" id="fig|1855411.3.peg.1759"/>
<feature type="domain" description="FAD dependent oxidoreductase central" evidence="5">
    <location>
        <begin position="380"/>
        <end position="433"/>
    </location>
</feature>
<dbReference type="InterPro" id="IPR006076">
    <property type="entry name" value="FAD-dep_OxRdtase"/>
</dbReference>
<feature type="domain" description="Aminomethyltransferase C-terminal" evidence="4">
    <location>
        <begin position="776"/>
        <end position="830"/>
    </location>
</feature>
<dbReference type="PANTHER" id="PTHR43757">
    <property type="entry name" value="AMINOMETHYLTRANSFERASE"/>
    <property type="match status" value="1"/>
</dbReference>
<evidence type="ECO:0000313" key="6">
    <source>
        <dbReference type="EMBL" id="AOW80919.1"/>
    </source>
</evidence>
<dbReference type="Pfam" id="PF01571">
    <property type="entry name" value="GCV_T"/>
    <property type="match status" value="1"/>
</dbReference>
<feature type="domain" description="FAD dependent oxidoreductase" evidence="2">
    <location>
        <begin position="13"/>
        <end position="374"/>
    </location>
</feature>
<dbReference type="AlphaFoldDB" id="A0A1D8S6G1"/>
<dbReference type="InterPro" id="IPR032503">
    <property type="entry name" value="FAO_M"/>
</dbReference>
<evidence type="ECO:0000313" key="7">
    <source>
        <dbReference type="Proteomes" id="UP000185608"/>
    </source>
</evidence>
<protein>
    <submittedName>
        <fullName evidence="6">Glycine cleavage system protein T</fullName>
    </submittedName>
</protein>
<dbReference type="Gene3D" id="3.50.50.60">
    <property type="entry name" value="FAD/NAD(P)-binding domain"/>
    <property type="match status" value="1"/>
</dbReference>
<evidence type="ECO:0000259" key="2">
    <source>
        <dbReference type="Pfam" id="PF01266"/>
    </source>
</evidence>
<dbReference type="SUPFAM" id="SSF54373">
    <property type="entry name" value="FAD-linked reductases, C-terminal domain"/>
    <property type="match status" value="1"/>
</dbReference>
<dbReference type="InterPro" id="IPR027266">
    <property type="entry name" value="TrmE/GcvT-like"/>
</dbReference>
<dbReference type="Pfam" id="PF01266">
    <property type="entry name" value="DAO"/>
    <property type="match status" value="1"/>
</dbReference>
<dbReference type="SUPFAM" id="SSF51905">
    <property type="entry name" value="FAD/NAD(P)-binding domain"/>
    <property type="match status" value="1"/>
</dbReference>
<dbReference type="SUPFAM" id="SSF103025">
    <property type="entry name" value="Folate-binding domain"/>
    <property type="match status" value="1"/>
</dbReference>
<evidence type="ECO:0000259" key="4">
    <source>
        <dbReference type="Pfam" id="PF08669"/>
    </source>
</evidence>
<dbReference type="Gene3D" id="3.30.9.10">
    <property type="entry name" value="D-Amino Acid Oxidase, subunit A, domain 2"/>
    <property type="match status" value="1"/>
</dbReference>
<dbReference type="PANTHER" id="PTHR43757:SF2">
    <property type="entry name" value="AMINOMETHYLTRANSFERASE, MITOCHONDRIAL"/>
    <property type="match status" value="1"/>
</dbReference>
<dbReference type="STRING" id="1873524.HSR6_1816"/>
<dbReference type="Gene3D" id="3.30.70.1400">
    <property type="entry name" value="Aminomethyltransferase beta-barrel domains"/>
    <property type="match status" value="1"/>
</dbReference>
<accession>A0A1D8S6G1</accession>
<comment type="similarity">
    <text evidence="1">Belongs to the GcvT family.</text>
</comment>
<organism evidence="6 7">
    <name type="scientific">Halodesulfurarchaeum formicicum</name>
    <dbReference type="NCBI Taxonomy" id="1873524"/>
    <lineage>
        <taxon>Archaea</taxon>
        <taxon>Methanobacteriati</taxon>
        <taxon>Methanobacteriota</taxon>
        <taxon>Stenosarchaea group</taxon>
        <taxon>Halobacteria</taxon>
        <taxon>Halobacteriales</taxon>
        <taxon>Halobacteriaceae</taxon>
        <taxon>Halodesulfurarchaeum</taxon>
    </lineage>
</organism>
<reference evidence="6 7" key="1">
    <citation type="submission" date="2016-06" db="EMBL/GenBank/DDBJ databases">
        <title>Discovery of anaerobic lithoheterotrophic haloarchaeon capable of sulfur respiration by hydrogen and formate.</title>
        <authorList>
            <person name="Sorokin D.Y."/>
            <person name="Kublanov I.V."/>
            <person name="Roman P."/>
            <person name="Sinninghe Damste J.S."/>
            <person name="Golyshin P.N."/>
            <person name="Rojo D."/>
            <person name="Ciordia S."/>
            <person name="Mena Md.C."/>
            <person name="Ferrer M."/>
            <person name="Smedile F."/>
            <person name="Messina E."/>
            <person name="La Cono V."/>
            <person name="Yakimov M.M."/>
        </authorList>
    </citation>
    <scope>NUCLEOTIDE SEQUENCE [LARGE SCALE GENOMIC DNA]</scope>
    <source>
        <strain evidence="6 7">HTSR1</strain>
    </source>
</reference>
<evidence type="ECO:0000256" key="1">
    <source>
        <dbReference type="ARBA" id="ARBA00008609"/>
    </source>
</evidence>
<dbReference type="Gene3D" id="3.30.1360.120">
    <property type="entry name" value="Probable tRNA modification gtpase trme, domain 1"/>
    <property type="match status" value="1"/>
</dbReference>
<evidence type="ECO:0000259" key="3">
    <source>
        <dbReference type="Pfam" id="PF01571"/>
    </source>
</evidence>
<dbReference type="GeneID" id="29829737"/>
<dbReference type="Pfam" id="PF08669">
    <property type="entry name" value="GCV_T_C"/>
    <property type="match status" value="1"/>
</dbReference>
<feature type="domain" description="GCVT N-terminal" evidence="3">
    <location>
        <begin position="436"/>
        <end position="718"/>
    </location>
</feature>
<evidence type="ECO:0000259" key="5">
    <source>
        <dbReference type="Pfam" id="PF16350"/>
    </source>
</evidence>
<dbReference type="InterPro" id="IPR028896">
    <property type="entry name" value="GcvT/YgfZ/DmdA"/>
</dbReference>
<dbReference type="InterPro" id="IPR029043">
    <property type="entry name" value="GcvT/YgfZ_C"/>
</dbReference>
<dbReference type="Pfam" id="PF16350">
    <property type="entry name" value="FAO_M"/>
    <property type="match status" value="1"/>
</dbReference>
<gene>
    <name evidence="6" type="ORF">HTSR_1750</name>
</gene>
<sequence length="846" mass="94026">MSSNNLPDSAGTVIIGAGIVGNSLAYHLADQGVEDILLVDKGPLPDPGGSTGHASNFLMPVEHSKEMTELSYDSIEQYKEAGVFTRSGGLEVARSEEQMEENKRRVQSAKAYGASAEVIDAEEVKEMVPYINEDIIKGAMYCEDAGVCDSLQFGEICRERAKDMGALTVSPNTEVTDIFTEADTVTGIETDRGDVEVEDTLIIAAGLWSPKLAEMAGTRIPLKPAVHQMISVGPIKQFEERGVEGIEDPIVRDMDHREYERQHGSEIEVGSYSHRPMLWDIEDVPSIDEAPLSPTQPPLTDEAFEASMEHALELMPEILDDPDAGIRHSIDGLLSMTADGGPVVGPVKDLDNLWSVAAIWIKEAPAIAKEVARWMTEGYGAIDTDLEGINIARYDEYGRAERYVEERSKEGFRKIYGTVHPKEQWMSSRPLRTTGFHDRLEEHEAEFWESAGWERPRWFRENADLLQEYQETISEFQRPNEWDRRWWSPIILAEHLHMRDNVGLIGDMGFGIYELQGPDALEMAEKLTVGRMDVDVGSLVYTPVLDEDAGFRADLTVVRLGENKFRFVTGGGDAGHDKQWIRQHMEDDMDVELVSKSSALGTMGVWGPNARKVMQEVTEEDMSDEAFPAYTAQEVHIGDVEAFAMRISYVGELGWEIYAPMEQTGRLWDTIYEAGQEYDLRPVGTGVYGSTGRMEKGYRLIGAELEHDYNPVEAGLDFHGVKDADFIGKDAYVEAMESEPAAKLCTLAVTDHAPNGGEERYPLGGEPVKDLDGNVLIDDEGRRSYTTSAATGPSVGKHIMLAYIPTDIAEEGKELQVEYFGEDYPVEIVRVGSKPLFDPSNERILS</sequence>
<dbReference type="Proteomes" id="UP000185608">
    <property type="component" value="Chromosome"/>
</dbReference>
<dbReference type="KEGG" id="halh:HTSR_1750"/>
<proteinExistence type="inferred from homology"/>
<dbReference type="InterPro" id="IPR013977">
    <property type="entry name" value="GcvT_C"/>
</dbReference>
<dbReference type="EMBL" id="CP016070">
    <property type="protein sequence ID" value="AOW80919.1"/>
    <property type="molecule type" value="Genomic_DNA"/>
</dbReference>
<dbReference type="Gene3D" id="2.40.30.110">
    <property type="entry name" value="Aminomethyltransferase beta-barrel domains"/>
    <property type="match status" value="1"/>
</dbReference>
<dbReference type="InterPro" id="IPR036188">
    <property type="entry name" value="FAD/NAD-bd_sf"/>
</dbReference>
<name>A0A1D8S6G1_9EURY</name>
<dbReference type="RefSeq" id="WP_070365575.1">
    <property type="nucleotide sequence ID" value="NZ_CP016070.1"/>
</dbReference>
<dbReference type="SUPFAM" id="SSF101790">
    <property type="entry name" value="Aminomethyltransferase beta-barrel domain"/>
    <property type="match status" value="1"/>
</dbReference>